<accession>A0A6L9XWW7</accession>
<gene>
    <name evidence="5" type="ORF">G3T36_06550</name>
</gene>
<dbReference type="PRINTS" id="PR00038">
    <property type="entry name" value="HTHLUXR"/>
</dbReference>
<dbReference type="Proteomes" id="UP000474967">
    <property type="component" value="Unassembled WGS sequence"/>
</dbReference>
<dbReference type="PANTHER" id="PTHR44688">
    <property type="entry name" value="DNA-BINDING TRANSCRIPTIONAL ACTIVATOR DEVR_DOSR"/>
    <property type="match status" value="1"/>
</dbReference>
<dbReference type="PROSITE" id="PS50043">
    <property type="entry name" value="HTH_LUXR_2"/>
    <property type="match status" value="1"/>
</dbReference>
<keyword evidence="6" id="KW-1185">Reference proteome</keyword>
<evidence type="ECO:0000259" key="4">
    <source>
        <dbReference type="PROSITE" id="PS50043"/>
    </source>
</evidence>
<comment type="caution">
    <text evidence="5">The sequence shown here is derived from an EMBL/GenBank/DDBJ whole genome shotgun (WGS) entry which is preliminary data.</text>
</comment>
<dbReference type="Gene3D" id="1.10.10.10">
    <property type="entry name" value="Winged helix-like DNA-binding domain superfamily/Winged helix DNA-binding domain"/>
    <property type="match status" value="1"/>
</dbReference>
<dbReference type="SUPFAM" id="SSF46894">
    <property type="entry name" value="C-terminal effector domain of the bipartite response regulators"/>
    <property type="match status" value="1"/>
</dbReference>
<dbReference type="InterPro" id="IPR011990">
    <property type="entry name" value="TPR-like_helical_dom_sf"/>
</dbReference>
<organism evidence="5 6">
    <name type="scientific">Leifsonia tongyongensis</name>
    <dbReference type="NCBI Taxonomy" id="1268043"/>
    <lineage>
        <taxon>Bacteria</taxon>
        <taxon>Bacillati</taxon>
        <taxon>Actinomycetota</taxon>
        <taxon>Actinomycetes</taxon>
        <taxon>Micrococcales</taxon>
        <taxon>Microbacteriaceae</taxon>
        <taxon>Leifsonia</taxon>
    </lineage>
</organism>
<dbReference type="SMART" id="SM00421">
    <property type="entry name" value="HTH_LUXR"/>
    <property type="match status" value="1"/>
</dbReference>
<protein>
    <recommendedName>
        <fullName evidence="4">HTH luxR-type domain-containing protein</fullName>
    </recommendedName>
</protein>
<dbReference type="GO" id="GO:0003677">
    <property type="term" value="F:DNA binding"/>
    <property type="evidence" value="ECO:0007669"/>
    <property type="project" value="UniProtKB-KW"/>
</dbReference>
<dbReference type="RefSeq" id="WP_163288733.1">
    <property type="nucleotide sequence ID" value="NZ_JAAGWY010000001.1"/>
</dbReference>
<sequence>MRKRNHPLIGRENSLAMAMELIASGASIDVVGGRGSGRSAFLREFRARLEEAEWTVVVVRGVASLRPHPLAVLHIAGIGVPVDLRSASIPRAADALTNALKSSRSVLFLDDWDDLDETSWGIAESVRRRYGIPIAISRLHGLRARHTPSGLPASALEPSVVIDMSPLKYDELEQVVSDHLGGPVDSGTMSRIYAKSGGVPGLALSVIDSAVREYRMEDVDGVWTATRDLWSPGLRGVLEAHLESLDTTARDAIETIALVGASDTETIRQLIGWETLEELEERSLIRFYASGRRLLATVVPPLLVEYFRHTPLTARRIRLTERIVERLGTTDSVDAILAGLGAPRDNVADSDAIFARLLQEHARTRRMITRAEWNRTPSAATAIAYVEALLNTGQSRDRIEEVLGTEPTADPDADESDLVRLAVLRAQWRAYVHDDLDGAVEELATTARLHRTFGGIADAAAVTLEVDLRKLPADWAGRLDVRDDLPDSVKIALWEAQFGVLIGLGRFVNARRVFERIRSGDRSLAGAHTGLLYGLLLLGEGDHAAALAWSRRGFDEARATLDIGSARTHAWVMALCLALQGNYDSAETMLATVFAAGDPSPLRLGTHLALLNIAAVVAARRGHGTLAERYLQELQALRIPDGPLPGQSRSWAIAQLETSSGRSDAGASELWSASDALWKRGAKFAACTGYLVALEIEPDRTRLAQAVKRAAQVGGDFIGAHRQYLEAELARDPDALMDVIPRLAKTGRPGHAISAFQLAERWLRRAGRTGEARAVRAEGAAFLDALDSHEYDASRFLATPIRLTERELEIGRLVSIGQTNREIAGQLVLSIRTVESHVQRIARKIGAKNRHEVKEFVLSLDRITVRTHSDGSTT</sequence>
<dbReference type="InterPro" id="IPR016032">
    <property type="entry name" value="Sig_transdc_resp-reg_C-effctor"/>
</dbReference>
<dbReference type="PANTHER" id="PTHR44688:SF16">
    <property type="entry name" value="DNA-BINDING TRANSCRIPTIONAL ACTIVATOR DEVR_DOSR"/>
    <property type="match status" value="1"/>
</dbReference>
<keyword evidence="1" id="KW-0805">Transcription regulation</keyword>
<dbReference type="Pfam" id="PF00196">
    <property type="entry name" value="GerE"/>
    <property type="match status" value="1"/>
</dbReference>
<dbReference type="AlphaFoldDB" id="A0A6L9XWW7"/>
<dbReference type="GO" id="GO:0006355">
    <property type="term" value="P:regulation of DNA-templated transcription"/>
    <property type="evidence" value="ECO:0007669"/>
    <property type="project" value="InterPro"/>
</dbReference>
<dbReference type="CDD" id="cd06170">
    <property type="entry name" value="LuxR_C_like"/>
    <property type="match status" value="1"/>
</dbReference>
<reference evidence="5 6" key="1">
    <citation type="journal article" date="2014" name="J. Microbiol.">
        <title>Diaminobutyricibacter tongyongensis gen. nov., sp. nov. and Homoserinibacter gongjuensis gen. nov., sp. nov. belong to the family Microbacteriaceae.</title>
        <authorList>
            <person name="Kim S.J."/>
            <person name="Ahn J.H."/>
            <person name="Weon H.Y."/>
            <person name="Hamada M."/>
            <person name="Suzuki K."/>
            <person name="Kwon S.W."/>
        </authorList>
    </citation>
    <scope>NUCLEOTIDE SEQUENCE [LARGE SCALE GENOMIC DNA]</scope>
    <source>
        <strain evidence="5 6">NBRC 108724</strain>
    </source>
</reference>
<name>A0A6L9XWW7_9MICO</name>
<dbReference type="SUPFAM" id="SSF52540">
    <property type="entry name" value="P-loop containing nucleoside triphosphate hydrolases"/>
    <property type="match status" value="1"/>
</dbReference>
<dbReference type="Gene3D" id="1.25.40.10">
    <property type="entry name" value="Tetratricopeptide repeat domain"/>
    <property type="match status" value="1"/>
</dbReference>
<evidence type="ECO:0000256" key="1">
    <source>
        <dbReference type="ARBA" id="ARBA00023015"/>
    </source>
</evidence>
<dbReference type="InterPro" id="IPR036388">
    <property type="entry name" value="WH-like_DNA-bd_sf"/>
</dbReference>
<evidence type="ECO:0000313" key="5">
    <source>
        <dbReference type="EMBL" id="NEN05528.1"/>
    </source>
</evidence>
<evidence type="ECO:0000256" key="3">
    <source>
        <dbReference type="ARBA" id="ARBA00023163"/>
    </source>
</evidence>
<dbReference type="InterPro" id="IPR027417">
    <property type="entry name" value="P-loop_NTPase"/>
</dbReference>
<dbReference type="InterPro" id="IPR000792">
    <property type="entry name" value="Tscrpt_reg_LuxR_C"/>
</dbReference>
<proteinExistence type="predicted"/>
<dbReference type="EMBL" id="JAAGWY010000001">
    <property type="protein sequence ID" value="NEN05528.1"/>
    <property type="molecule type" value="Genomic_DNA"/>
</dbReference>
<keyword evidence="3" id="KW-0804">Transcription</keyword>
<keyword evidence="2" id="KW-0238">DNA-binding</keyword>
<feature type="domain" description="HTH luxR-type" evidence="4">
    <location>
        <begin position="796"/>
        <end position="861"/>
    </location>
</feature>
<evidence type="ECO:0000313" key="6">
    <source>
        <dbReference type="Proteomes" id="UP000474967"/>
    </source>
</evidence>
<evidence type="ECO:0000256" key="2">
    <source>
        <dbReference type="ARBA" id="ARBA00023125"/>
    </source>
</evidence>
<dbReference type="PROSITE" id="PS00622">
    <property type="entry name" value="HTH_LUXR_1"/>
    <property type="match status" value="1"/>
</dbReference>